<comment type="caution">
    <text evidence="6">The sequence shown here is derived from an EMBL/GenBank/DDBJ whole genome shotgun (WGS) entry which is preliminary data.</text>
</comment>
<evidence type="ECO:0000256" key="2">
    <source>
        <dbReference type="ARBA" id="ARBA00022630"/>
    </source>
</evidence>
<dbReference type="Gene3D" id="3.40.50.720">
    <property type="entry name" value="NAD(P)-binding Rossmann-like Domain"/>
    <property type="match status" value="1"/>
</dbReference>
<protein>
    <submittedName>
        <fullName evidence="6">NADPH:adrenodoxin oxidoreductase, mitochondrial</fullName>
    </submittedName>
</protein>
<reference evidence="6 7" key="1">
    <citation type="journal article" date="2021" name="Elife">
        <title>Chloroplast acquisition without the gene transfer in kleptoplastic sea slugs, Plakobranchus ocellatus.</title>
        <authorList>
            <person name="Maeda T."/>
            <person name="Takahashi S."/>
            <person name="Yoshida T."/>
            <person name="Shimamura S."/>
            <person name="Takaki Y."/>
            <person name="Nagai Y."/>
            <person name="Toyoda A."/>
            <person name="Suzuki Y."/>
            <person name="Arimoto A."/>
            <person name="Ishii H."/>
            <person name="Satoh N."/>
            <person name="Nishiyama T."/>
            <person name="Hasebe M."/>
            <person name="Maruyama T."/>
            <person name="Minagawa J."/>
            <person name="Obokata J."/>
            <person name="Shigenobu S."/>
        </authorList>
    </citation>
    <scope>NUCLEOTIDE SEQUENCE [LARGE SCALE GENOMIC DNA]</scope>
</reference>
<proteinExistence type="predicted"/>
<organism evidence="6 7">
    <name type="scientific">Plakobranchus ocellatus</name>
    <dbReference type="NCBI Taxonomy" id="259542"/>
    <lineage>
        <taxon>Eukaryota</taxon>
        <taxon>Metazoa</taxon>
        <taxon>Spiralia</taxon>
        <taxon>Lophotrochozoa</taxon>
        <taxon>Mollusca</taxon>
        <taxon>Gastropoda</taxon>
        <taxon>Heterobranchia</taxon>
        <taxon>Euthyneura</taxon>
        <taxon>Panpulmonata</taxon>
        <taxon>Sacoglossa</taxon>
        <taxon>Placobranchoidea</taxon>
        <taxon>Plakobranchidae</taxon>
        <taxon>Plakobranchus</taxon>
    </lineage>
</organism>
<keyword evidence="3" id="KW-0274">FAD</keyword>
<dbReference type="GO" id="GO:0016491">
    <property type="term" value="F:oxidoreductase activity"/>
    <property type="evidence" value="ECO:0007669"/>
    <property type="project" value="UniProtKB-KW"/>
</dbReference>
<evidence type="ECO:0000256" key="5">
    <source>
        <dbReference type="ARBA" id="ARBA00023002"/>
    </source>
</evidence>
<gene>
    <name evidence="6" type="ORF">PoB_000757400</name>
</gene>
<dbReference type="InterPro" id="IPR055275">
    <property type="entry name" value="Ferredox_Rdtase"/>
</dbReference>
<sequence length="200" mass="22096">MRPVFSSSAPPSVSYSLHYQSHTLTVTVTHASCEPTADGPFTTQSHVFCANPSRQRCIILFHPPMRKVLRSIGYKGLPLGDPLPFNINRGVFENENSRIKNEKGLYCAGWIRRGPVGVILDTMTDGSETGKVILSDIKSGILGPVSKDKRDVLLRSLESKVVTFSDWKKIDKAEAEAGEKVGKPREKITDIEQMIKIAKS</sequence>
<keyword evidence="2" id="KW-0285">Flavoprotein</keyword>
<name>A0AAV3YGA0_9GAST</name>
<dbReference type="PANTHER" id="PTHR48467:SF1">
    <property type="entry name" value="GLUTAMATE SYNTHASE 1 [NADH], CHLOROPLASTIC-LIKE"/>
    <property type="match status" value="1"/>
</dbReference>
<keyword evidence="4" id="KW-0521">NADP</keyword>
<dbReference type="PANTHER" id="PTHR48467">
    <property type="entry name" value="GLUTAMATE SYNTHASE 1 [NADH], CHLOROPLASTIC-LIKE"/>
    <property type="match status" value="1"/>
</dbReference>
<evidence type="ECO:0000313" key="7">
    <source>
        <dbReference type="Proteomes" id="UP000735302"/>
    </source>
</evidence>
<evidence type="ECO:0000256" key="4">
    <source>
        <dbReference type="ARBA" id="ARBA00022857"/>
    </source>
</evidence>
<dbReference type="EMBL" id="BLXT01000876">
    <property type="protein sequence ID" value="GFN81068.1"/>
    <property type="molecule type" value="Genomic_DNA"/>
</dbReference>
<evidence type="ECO:0000256" key="3">
    <source>
        <dbReference type="ARBA" id="ARBA00022827"/>
    </source>
</evidence>
<evidence type="ECO:0000313" key="6">
    <source>
        <dbReference type="EMBL" id="GFN81068.1"/>
    </source>
</evidence>
<dbReference type="Proteomes" id="UP000735302">
    <property type="component" value="Unassembled WGS sequence"/>
</dbReference>
<keyword evidence="5" id="KW-0560">Oxidoreductase</keyword>
<comment type="cofactor">
    <cofactor evidence="1">
        <name>FAD</name>
        <dbReference type="ChEBI" id="CHEBI:57692"/>
    </cofactor>
</comment>
<dbReference type="AlphaFoldDB" id="A0AAV3YGA0"/>
<evidence type="ECO:0000256" key="1">
    <source>
        <dbReference type="ARBA" id="ARBA00001974"/>
    </source>
</evidence>
<accession>A0AAV3YGA0</accession>
<keyword evidence="7" id="KW-1185">Reference proteome</keyword>